<dbReference type="RefSeq" id="WP_049992874.1">
    <property type="nucleotide sequence ID" value="NZ_CP031310.1"/>
</dbReference>
<dbReference type="KEGG" id="hsn:DV733_15510"/>
<dbReference type="OrthoDB" id="242565at2157"/>
<organism evidence="2 3">
    <name type="scientific">Halapricum salinum</name>
    <dbReference type="NCBI Taxonomy" id="1457250"/>
    <lineage>
        <taxon>Archaea</taxon>
        <taxon>Methanobacteriati</taxon>
        <taxon>Methanobacteriota</taxon>
        <taxon>Stenosarchaea group</taxon>
        <taxon>Halobacteria</taxon>
        <taxon>Halobacteriales</taxon>
        <taxon>Haloarculaceae</taxon>
        <taxon>Halapricum</taxon>
    </lineage>
</organism>
<reference evidence="2 3" key="1">
    <citation type="journal article" date="2019" name="Nat. Commun.">
        <title>A new type of DNA phosphorothioation-based antiviral system in archaea.</title>
        <authorList>
            <person name="Xiong L."/>
            <person name="Liu S."/>
            <person name="Chen S."/>
            <person name="Xiao Y."/>
            <person name="Zhu B."/>
            <person name="Gao Y."/>
            <person name="Zhang Y."/>
            <person name="Chen B."/>
            <person name="Luo J."/>
            <person name="Deng Z."/>
            <person name="Chen X."/>
            <person name="Wang L."/>
            <person name="Chen S."/>
        </authorList>
    </citation>
    <scope>NUCLEOTIDE SEQUENCE [LARGE SCALE GENOMIC DNA]</scope>
    <source>
        <strain evidence="2 3">CBA1105</strain>
    </source>
</reference>
<keyword evidence="3" id="KW-1185">Reference proteome</keyword>
<dbReference type="Proteomes" id="UP000296706">
    <property type="component" value="Chromosome"/>
</dbReference>
<dbReference type="EMBL" id="CP031310">
    <property type="protein sequence ID" value="QCC52548.1"/>
    <property type="molecule type" value="Genomic_DNA"/>
</dbReference>
<feature type="compositionally biased region" description="Pro residues" evidence="1">
    <location>
        <begin position="48"/>
        <end position="57"/>
    </location>
</feature>
<dbReference type="GeneID" id="39849296"/>
<evidence type="ECO:0000256" key="1">
    <source>
        <dbReference type="SAM" id="MobiDB-lite"/>
    </source>
</evidence>
<feature type="region of interest" description="Disordered" evidence="1">
    <location>
        <begin position="21"/>
        <end position="84"/>
    </location>
</feature>
<dbReference type="STRING" id="1457250.GCA_000755225_01979"/>
<dbReference type="AlphaFoldDB" id="A0A4D6HH61"/>
<sequence>MRWSVSIGVALLLVLSGCSLPSDTEQSGPAESVTPAPVPDVEDDRTPVPTPQPPAEIPVPELRDDPPEVSEIPIDGITNESTIGSGDLARAHRAVLQQQAVRIHERRTWQTVGVEVDDRRAKVNRTVALLPDRTYRYDESKRIVYLERDTATTINQSVFRNRTLAVERSVRDSNVTYARLGLSRPNVRLRNTPIVVQQALWVENISVERTTWRGEPHYRLDGRNAAGGLYAFSADYRVSAIVREDGLVRRLSVNYTESPIGRDRTVEFTITIDPIDRNRLDEPPWLTEALNQTRG</sequence>
<dbReference type="PROSITE" id="PS51257">
    <property type="entry name" value="PROKAR_LIPOPROTEIN"/>
    <property type="match status" value="1"/>
</dbReference>
<evidence type="ECO:0000313" key="2">
    <source>
        <dbReference type="EMBL" id="QCC52548.1"/>
    </source>
</evidence>
<evidence type="ECO:0000313" key="3">
    <source>
        <dbReference type="Proteomes" id="UP000296706"/>
    </source>
</evidence>
<accession>A0A4D6HH61</accession>
<name>A0A4D6HH61_9EURY</name>
<proteinExistence type="predicted"/>
<protein>
    <submittedName>
        <fullName evidence="2">Uncharacterized protein</fullName>
    </submittedName>
</protein>
<gene>
    <name evidence="2" type="ORF">DV733_15510</name>
</gene>